<feature type="transmembrane region" description="Helical" evidence="1">
    <location>
        <begin position="73"/>
        <end position="95"/>
    </location>
</feature>
<keyword evidence="1" id="KW-0812">Transmembrane</keyword>
<organism evidence="2 3">
    <name type="scientific">Oesophagostomum dentatum</name>
    <name type="common">Nodular worm</name>
    <dbReference type="NCBI Taxonomy" id="61180"/>
    <lineage>
        <taxon>Eukaryota</taxon>
        <taxon>Metazoa</taxon>
        <taxon>Ecdysozoa</taxon>
        <taxon>Nematoda</taxon>
        <taxon>Chromadorea</taxon>
        <taxon>Rhabditida</taxon>
        <taxon>Rhabditina</taxon>
        <taxon>Rhabditomorpha</taxon>
        <taxon>Strongyloidea</taxon>
        <taxon>Strongylidae</taxon>
        <taxon>Oesophagostomum</taxon>
    </lineage>
</organism>
<reference evidence="2 3" key="1">
    <citation type="submission" date="2014-03" db="EMBL/GenBank/DDBJ databases">
        <title>Draft genome of the hookworm Oesophagostomum dentatum.</title>
        <authorList>
            <person name="Mitreva M."/>
        </authorList>
    </citation>
    <scope>NUCLEOTIDE SEQUENCE [LARGE SCALE GENOMIC DNA]</scope>
    <source>
        <strain evidence="2 3">OD-Hann</strain>
    </source>
</reference>
<name>A0A0B1T2H6_OESDE</name>
<dbReference type="OrthoDB" id="5869236at2759"/>
<feature type="transmembrane region" description="Helical" evidence="1">
    <location>
        <begin position="102"/>
        <end position="125"/>
    </location>
</feature>
<keyword evidence="1" id="KW-0472">Membrane</keyword>
<protein>
    <submittedName>
        <fullName evidence="2">Uncharacterized protein</fullName>
    </submittedName>
</protein>
<evidence type="ECO:0000313" key="2">
    <source>
        <dbReference type="EMBL" id="KHJ91449.1"/>
    </source>
</evidence>
<dbReference type="Proteomes" id="UP000053660">
    <property type="component" value="Unassembled WGS sequence"/>
</dbReference>
<evidence type="ECO:0000313" key="3">
    <source>
        <dbReference type="Proteomes" id="UP000053660"/>
    </source>
</evidence>
<evidence type="ECO:0000256" key="1">
    <source>
        <dbReference type="SAM" id="Phobius"/>
    </source>
</evidence>
<keyword evidence="3" id="KW-1185">Reference proteome</keyword>
<gene>
    <name evidence="2" type="ORF">OESDEN_08689</name>
</gene>
<proteinExistence type="predicted"/>
<dbReference type="EMBL" id="KN552058">
    <property type="protein sequence ID" value="KHJ91449.1"/>
    <property type="molecule type" value="Genomic_DNA"/>
</dbReference>
<accession>A0A0B1T2H6</accession>
<feature type="transmembrane region" description="Helical" evidence="1">
    <location>
        <begin position="151"/>
        <end position="172"/>
    </location>
</feature>
<dbReference type="AlphaFoldDB" id="A0A0B1T2H6"/>
<keyword evidence="1" id="KW-1133">Transmembrane helix</keyword>
<sequence>MIVLSTSALATDDSKLRCRRSKPPMPNMCFLIPIKAAAIFGVASTVLLSVAIYVYCMVHMLHTNPDPDAPQKIAILSVALVIILLFAILFVWGLFANRHRLLLAFTTLSCFLLFAVVGALIATLVTTVDELNSALSKADVSNGKQNLADLVIFRVVLGVTALVLALELYAYIRMFLYIKAVRRVMSR</sequence>
<feature type="transmembrane region" description="Helical" evidence="1">
    <location>
        <begin position="29"/>
        <end position="53"/>
    </location>
</feature>